<evidence type="ECO:0000313" key="8">
    <source>
        <dbReference type="Proteomes" id="UP000282106"/>
    </source>
</evidence>
<gene>
    <name evidence="7" type="ORF">ED208_11070</name>
</gene>
<accession>A0A3N0VA49</accession>
<dbReference type="Pfam" id="PF00753">
    <property type="entry name" value="Lactamase_B"/>
    <property type="match status" value="1"/>
</dbReference>
<evidence type="ECO:0000313" key="7">
    <source>
        <dbReference type="EMBL" id="ROH89657.1"/>
    </source>
</evidence>
<evidence type="ECO:0000256" key="3">
    <source>
        <dbReference type="ARBA" id="ARBA00022723"/>
    </source>
</evidence>
<proteinExistence type="inferred from homology"/>
<dbReference type="PANTHER" id="PTHR42978:SF2">
    <property type="entry name" value="102 KBASES UNSTABLE REGION: FROM 1 TO 119443"/>
    <property type="match status" value="1"/>
</dbReference>
<keyword evidence="3" id="KW-0479">Metal-binding</keyword>
<dbReference type="Gene3D" id="3.60.15.10">
    <property type="entry name" value="Ribonuclease Z/Hydroxyacylglutathione hydrolase-like"/>
    <property type="match status" value="1"/>
</dbReference>
<keyword evidence="5" id="KW-0862">Zinc</keyword>
<dbReference type="Proteomes" id="UP000282106">
    <property type="component" value="Unassembled WGS sequence"/>
</dbReference>
<evidence type="ECO:0000256" key="2">
    <source>
        <dbReference type="ARBA" id="ARBA00007749"/>
    </source>
</evidence>
<reference evidence="7 8" key="1">
    <citation type="submission" date="2018-10" db="EMBL/GenBank/DDBJ databases">
        <authorList>
            <person name="Chen W.-M."/>
        </authorList>
    </citation>
    <scope>NUCLEOTIDE SEQUENCE [LARGE SCALE GENOMIC DNA]</scope>
    <source>
        <strain evidence="7 8">THS-13</strain>
    </source>
</reference>
<dbReference type="SMART" id="SM00849">
    <property type="entry name" value="Lactamase_B"/>
    <property type="match status" value="1"/>
</dbReference>
<evidence type="ECO:0000256" key="5">
    <source>
        <dbReference type="ARBA" id="ARBA00022833"/>
    </source>
</evidence>
<dbReference type="AlphaFoldDB" id="A0A3N0VA49"/>
<keyword evidence="4 7" id="KW-0378">Hydrolase</keyword>
<dbReference type="InterPro" id="IPR001279">
    <property type="entry name" value="Metallo-B-lactamas"/>
</dbReference>
<dbReference type="InterPro" id="IPR036866">
    <property type="entry name" value="RibonucZ/Hydroxyglut_hydro"/>
</dbReference>
<evidence type="ECO:0000259" key="6">
    <source>
        <dbReference type="SMART" id="SM00849"/>
    </source>
</evidence>
<dbReference type="GO" id="GO:0046872">
    <property type="term" value="F:metal ion binding"/>
    <property type="evidence" value="ECO:0007669"/>
    <property type="project" value="UniProtKB-KW"/>
</dbReference>
<dbReference type="InParanoid" id="A0A3N0VA49"/>
<sequence>MPTWLRRLLQTLILLLAIGGPAYFLLVVHSPVARSEFPLDLAQVRALAESLPGDKPGEIRYERIMDFKFAEAMVMAGEPWQATPIPVYSYQLVYPDRTLIVDTAMNQAIAKPDFLVPMYDPAAYQRMSKGLAAASLIVLTHEHMDHIGGLAAQPNLAALLPALRLTEEQLTNPKGMAPAELPAALMQGYQPLRYQGLYALAPGVVLIQSPGHTPGSQMVYVRLADGRELLFLGDVSWQMRNLESVRERPLFMTLMIGEQRDAVLAEFKTLNRLMQTEPGLNLLPGHDGAVVERLRAAGLLTPGFKL</sequence>
<dbReference type="PANTHER" id="PTHR42978">
    <property type="entry name" value="QUORUM-QUENCHING LACTONASE YTNP-RELATED-RELATED"/>
    <property type="match status" value="1"/>
</dbReference>
<dbReference type="RefSeq" id="WP_123211954.1">
    <property type="nucleotide sequence ID" value="NZ_RJVO01000004.1"/>
</dbReference>
<comment type="similarity">
    <text evidence="2">Belongs to the metallo-beta-lactamase superfamily.</text>
</comment>
<keyword evidence="8" id="KW-1185">Reference proteome</keyword>
<dbReference type="InterPro" id="IPR051013">
    <property type="entry name" value="MBL_superfamily_lactonases"/>
</dbReference>
<feature type="domain" description="Metallo-beta-lactamase" evidence="6">
    <location>
        <begin position="86"/>
        <end position="286"/>
    </location>
</feature>
<organism evidence="7 8">
    <name type="scientific">Stagnimonas aquatica</name>
    <dbReference type="NCBI Taxonomy" id="2689987"/>
    <lineage>
        <taxon>Bacteria</taxon>
        <taxon>Pseudomonadati</taxon>
        <taxon>Pseudomonadota</taxon>
        <taxon>Gammaproteobacteria</taxon>
        <taxon>Nevskiales</taxon>
        <taxon>Nevskiaceae</taxon>
        <taxon>Stagnimonas</taxon>
    </lineage>
</organism>
<dbReference type="SUPFAM" id="SSF56281">
    <property type="entry name" value="Metallo-hydrolase/oxidoreductase"/>
    <property type="match status" value="1"/>
</dbReference>
<dbReference type="EMBL" id="RJVO01000004">
    <property type="protein sequence ID" value="ROH89657.1"/>
    <property type="molecule type" value="Genomic_DNA"/>
</dbReference>
<evidence type="ECO:0000256" key="4">
    <source>
        <dbReference type="ARBA" id="ARBA00022801"/>
    </source>
</evidence>
<comment type="caution">
    <text evidence="7">The sequence shown here is derived from an EMBL/GenBank/DDBJ whole genome shotgun (WGS) entry which is preliminary data.</text>
</comment>
<dbReference type="GO" id="GO:0016787">
    <property type="term" value="F:hydrolase activity"/>
    <property type="evidence" value="ECO:0007669"/>
    <property type="project" value="UniProtKB-KW"/>
</dbReference>
<name>A0A3N0VA49_9GAMM</name>
<protein>
    <submittedName>
        <fullName evidence="7">MBL fold metallo-hydrolase</fullName>
    </submittedName>
</protein>
<comment type="cofactor">
    <cofactor evidence="1">
        <name>Zn(2+)</name>
        <dbReference type="ChEBI" id="CHEBI:29105"/>
    </cofactor>
</comment>
<evidence type="ECO:0000256" key="1">
    <source>
        <dbReference type="ARBA" id="ARBA00001947"/>
    </source>
</evidence>